<protein>
    <recommendedName>
        <fullName evidence="3">NAD-dependent protein deacylase</fullName>
        <ecNumber evidence="3">2.3.1.286</ecNumber>
    </recommendedName>
    <alternativeName>
        <fullName evidence="3">Regulatory protein SIR2 homolog</fullName>
    </alternativeName>
</protein>
<dbReference type="NCBIfam" id="NF001753">
    <property type="entry name" value="PRK00481.1-3"/>
    <property type="match status" value="1"/>
</dbReference>
<dbReference type="GO" id="GO:0070403">
    <property type="term" value="F:NAD+ binding"/>
    <property type="evidence" value="ECO:0007669"/>
    <property type="project" value="UniProtKB-UniRule"/>
</dbReference>
<dbReference type="GO" id="GO:0017136">
    <property type="term" value="F:histone deacetylase activity, NAD-dependent"/>
    <property type="evidence" value="ECO:0007669"/>
    <property type="project" value="TreeGrafter"/>
</dbReference>
<dbReference type="InterPro" id="IPR003000">
    <property type="entry name" value="Sirtuin"/>
</dbReference>
<comment type="catalytic activity">
    <reaction evidence="3">
        <text>N(6)-succinyl-L-lysyl-[protein] + NAD(+) + H2O = 2''-O-succinyl-ADP-D-ribose + nicotinamide + L-lysyl-[protein]</text>
        <dbReference type="Rhea" id="RHEA:47668"/>
        <dbReference type="Rhea" id="RHEA-COMP:9752"/>
        <dbReference type="Rhea" id="RHEA-COMP:11877"/>
        <dbReference type="ChEBI" id="CHEBI:15377"/>
        <dbReference type="ChEBI" id="CHEBI:17154"/>
        <dbReference type="ChEBI" id="CHEBI:29969"/>
        <dbReference type="ChEBI" id="CHEBI:57540"/>
        <dbReference type="ChEBI" id="CHEBI:87830"/>
        <dbReference type="ChEBI" id="CHEBI:87832"/>
    </reaction>
</comment>
<dbReference type="SUPFAM" id="SSF52467">
    <property type="entry name" value="DHS-like NAD/FAD-binding domain"/>
    <property type="match status" value="1"/>
</dbReference>
<feature type="binding site" evidence="3 4">
    <location>
        <position position="138"/>
    </location>
    <ligand>
        <name>Zn(2+)</name>
        <dbReference type="ChEBI" id="CHEBI:29105"/>
    </ligand>
</feature>
<evidence type="ECO:0000259" key="5">
    <source>
        <dbReference type="PROSITE" id="PS50305"/>
    </source>
</evidence>
<dbReference type="GO" id="GO:0008270">
    <property type="term" value="F:zinc ion binding"/>
    <property type="evidence" value="ECO:0007669"/>
    <property type="project" value="UniProtKB-UniRule"/>
</dbReference>
<dbReference type="PROSITE" id="PS50305">
    <property type="entry name" value="SIRTUIN"/>
    <property type="match status" value="1"/>
</dbReference>
<feature type="binding site" evidence="3 4">
    <location>
        <position position="162"/>
    </location>
    <ligand>
        <name>Zn(2+)</name>
        <dbReference type="ChEBI" id="CHEBI:29105"/>
    </ligand>
</feature>
<comment type="function">
    <text evidence="3">NAD-dependent lysine deacetylase and desuccinylase that specifically removes acetyl and succinyl groups on target proteins. Modulates the activities of several proteins which are inactive in their acylated form.</text>
</comment>
<feature type="binding site" evidence="3">
    <location>
        <position position="77"/>
    </location>
    <ligand>
        <name>substrate</name>
    </ligand>
</feature>
<reference evidence="6 7" key="1">
    <citation type="submission" date="2019-07" db="EMBL/GenBank/DDBJ databases">
        <title>Whole genome shotgun sequence of Meiothermus hypogaeus NBRC 106114.</title>
        <authorList>
            <person name="Hosoyama A."/>
            <person name="Uohara A."/>
            <person name="Ohji S."/>
            <person name="Ichikawa N."/>
        </authorList>
    </citation>
    <scope>NUCLEOTIDE SEQUENCE [LARGE SCALE GENOMIC DNA]</scope>
    <source>
        <strain evidence="6 7">NBRC 106114</strain>
    </source>
</reference>
<gene>
    <name evidence="3 6" type="primary">cobB</name>
    <name evidence="6" type="ORF">MHY01S_19110</name>
</gene>
<organism evidence="6 7">
    <name type="scientific">Meiothermus hypogaeus NBRC 106114</name>
    <dbReference type="NCBI Taxonomy" id="1227553"/>
    <lineage>
        <taxon>Bacteria</taxon>
        <taxon>Thermotogati</taxon>
        <taxon>Deinococcota</taxon>
        <taxon>Deinococci</taxon>
        <taxon>Thermales</taxon>
        <taxon>Thermaceae</taxon>
        <taxon>Meiothermus</taxon>
    </lineage>
</organism>
<feature type="binding site" evidence="3">
    <location>
        <begin position="225"/>
        <end position="227"/>
    </location>
    <ligand>
        <name>NAD(+)</name>
        <dbReference type="ChEBI" id="CHEBI:57540"/>
    </ligand>
</feature>
<comment type="subcellular location">
    <subcellularLocation>
        <location evidence="3">Cytoplasm</location>
    </subcellularLocation>
</comment>
<dbReference type="InterPro" id="IPR050134">
    <property type="entry name" value="NAD-dep_sirtuin_deacylases"/>
</dbReference>
<feature type="binding site" evidence="3">
    <location>
        <position position="243"/>
    </location>
    <ligand>
        <name>NAD(+)</name>
        <dbReference type="ChEBI" id="CHEBI:57540"/>
    </ligand>
</feature>
<dbReference type="Gene3D" id="3.30.1600.10">
    <property type="entry name" value="SIR2/SIRT2 'Small Domain"/>
    <property type="match status" value="1"/>
</dbReference>
<dbReference type="EC" id="2.3.1.286" evidence="3"/>
<feature type="binding site" evidence="3">
    <location>
        <begin position="199"/>
        <end position="201"/>
    </location>
    <ligand>
        <name>NAD(+)</name>
        <dbReference type="ChEBI" id="CHEBI:57540"/>
    </ligand>
</feature>
<evidence type="ECO:0000313" key="6">
    <source>
        <dbReference type="EMBL" id="GEM83745.1"/>
    </source>
</evidence>
<comment type="caution">
    <text evidence="6">The sequence shown here is derived from an EMBL/GenBank/DDBJ whole genome shotgun (WGS) entry which is preliminary data.</text>
</comment>
<comment type="caution">
    <text evidence="3">Lacks conserved residue(s) required for the propagation of feature annotation.</text>
</comment>
<dbReference type="CDD" id="cd01412">
    <property type="entry name" value="SIRT5_Af1_CobB"/>
    <property type="match status" value="1"/>
</dbReference>
<dbReference type="EMBL" id="BJXL01000059">
    <property type="protein sequence ID" value="GEM83745.1"/>
    <property type="molecule type" value="Genomic_DNA"/>
</dbReference>
<evidence type="ECO:0000313" key="7">
    <source>
        <dbReference type="Proteomes" id="UP000321197"/>
    </source>
</evidence>
<dbReference type="GO" id="GO:0036054">
    <property type="term" value="F:protein-malonyllysine demalonylase activity"/>
    <property type="evidence" value="ECO:0007669"/>
    <property type="project" value="InterPro"/>
</dbReference>
<keyword evidence="2 3" id="KW-0520">NAD</keyword>
<dbReference type="GO" id="GO:0005737">
    <property type="term" value="C:cytoplasm"/>
    <property type="evidence" value="ECO:0007669"/>
    <property type="project" value="UniProtKB-SubCell"/>
</dbReference>
<dbReference type="Pfam" id="PF02146">
    <property type="entry name" value="SIR2"/>
    <property type="match status" value="1"/>
</dbReference>
<dbReference type="InterPro" id="IPR026591">
    <property type="entry name" value="Sirtuin_cat_small_dom_sf"/>
</dbReference>
<feature type="binding site" evidence="3">
    <location>
        <position position="80"/>
    </location>
    <ligand>
        <name>substrate</name>
    </ligand>
</feature>
<evidence type="ECO:0000256" key="3">
    <source>
        <dbReference type="HAMAP-Rule" id="MF_01121"/>
    </source>
</evidence>
<name>A0A511R2A7_9DEIN</name>
<dbReference type="PANTHER" id="PTHR11085:SF4">
    <property type="entry name" value="NAD-DEPENDENT PROTEIN DEACYLASE"/>
    <property type="match status" value="1"/>
</dbReference>
<dbReference type="HAMAP" id="MF_01121">
    <property type="entry name" value="Sirtuin_ClassIII"/>
    <property type="match status" value="1"/>
</dbReference>
<keyword evidence="1" id="KW-0808">Transferase</keyword>
<evidence type="ECO:0000256" key="1">
    <source>
        <dbReference type="ARBA" id="ARBA00022679"/>
    </source>
</evidence>
<feature type="active site" description="Proton acceptor" evidence="3 4">
    <location>
        <position position="130"/>
    </location>
</feature>
<comment type="cofactor">
    <cofactor evidence="3">
        <name>Zn(2+)</name>
        <dbReference type="ChEBI" id="CHEBI:29105"/>
    </cofactor>
    <text evidence="3">Binds 1 zinc ion per subunit.</text>
</comment>
<keyword evidence="3 4" id="KW-0479">Metal-binding</keyword>
<feature type="binding site" evidence="3 4">
    <location>
        <position position="159"/>
    </location>
    <ligand>
        <name>Zn(2+)</name>
        <dbReference type="ChEBI" id="CHEBI:29105"/>
    </ligand>
</feature>
<evidence type="ECO:0000256" key="2">
    <source>
        <dbReference type="ARBA" id="ARBA00023027"/>
    </source>
</evidence>
<comment type="catalytic activity">
    <reaction evidence="3">
        <text>N(6)-acetyl-L-lysyl-[protein] + NAD(+) + H2O = 2''-O-acetyl-ADP-D-ribose + nicotinamide + L-lysyl-[protein]</text>
        <dbReference type="Rhea" id="RHEA:43636"/>
        <dbReference type="Rhea" id="RHEA-COMP:9752"/>
        <dbReference type="Rhea" id="RHEA-COMP:10731"/>
        <dbReference type="ChEBI" id="CHEBI:15377"/>
        <dbReference type="ChEBI" id="CHEBI:17154"/>
        <dbReference type="ChEBI" id="CHEBI:29969"/>
        <dbReference type="ChEBI" id="CHEBI:57540"/>
        <dbReference type="ChEBI" id="CHEBI:61930"/>
        <dbReference type="ChEBI" id="CHEBI:83767"/>
        <dbReference type="EC" id="2.3.1.286"/>
    </reaction>
</comment>
<dbReference type="PANTHER" id="PTHR11085">
    <property type="entry name" value="NAD-DEPENDENT PROTEIN DEACYLASE SIRTUIN-5, MITOCHONDRIAL-RELATED"/>
    <property type="match status" value="1"/>
</dbReference>
<keyword evidence="3 4" id="KW-0862">Zinc</keyword>
<dbReference type="Proteomes" id="UP000321197">
    <property type="component" value="Unassembled WGS sequence"/>
</dbReference>
<dbReference type="InterPro" id="IPR026590">
    <property type="entry name" value="Ssirtuin_cat_dom"/>
</dbReference>
<proteinExistence type="inferred from homology"/>
<evidence type="ECO:0000256" key="4">
    <source>
        <dbReference type="PROSITE-ProRule" id="PRU00236"/>
    </source>
</evidence>
<feature type="domain" description="Deacetylase sirtuin-type" evidence="5">
    <location>
        <begin position="9"/>
        <end position="255"/>
    </location>
</feature>
<keyword evidence="3" id="KW-0963">Cytoplasm</keyword>
<dbReference type="AlphaFoldDB" id="A0A511R2A7"/>
<sequence length="255" mass="27761">MKFGVYAYTGSMSNLNTAQARLARARRVAVLTGAGISQPSGIPTFRDAAGLWKDFDLEEYATPSAYARNPKKVWEWYAWRYQNVMQAQPNRAHVLLAVLEQRVGEGFFLATQNVDSLHSRAGSIRLVELHGNIARGRCERCGERFPLPDPTQFVPPPYCPGCGARGRPDVVWFGELLPPGAYEQAERAFTQAEVALVVGTSAEVEPAASLGRLASLNGAYLIEINPNPTPLSSWADCSLRMGAVEGMEALMGGSD</sequence>
<dbReference type="InterPro" id="IPR027546">
    <property type="entry name" value="Sirtuin_class_III"/>
</dbReference>
<dbReference type="Gene3D" id="3.40.50.1220">
    <property type="entry name" value="TPP-binding domain"/>
    <property type="match status" value="1"/>
</dbReference>
<feature type="binding site" evidence="3">
    <location>
        <begin position="112"/>
        <end position="115"/>
    </location>
    <ligand>
        <name>NAD(+)</name>
        <dbReference type="ChEBI" id="CHEBI:57540"/>
    </ligand>
</feature>
<feature type="binding site" evidence="3 4">
    <location>
        <position position="141"/>
    </location>
    <ligand>
        <name>Zn(2+)</name>
        <dbReference type="ChEBI" id="CHEBI:29105"/>
    </ligand>
</feature>
<dbReference type="GO" id="GO:0036055">
    <property type="term" value="F:protein-succinyllysine desuccinylase activity"/>
    <property type="evidence" value="ECO:0007669"/>
    <property type="project" value="UniProtKB-UniRule"/>
</dbReference>
<accession>A0A511R2A7</accession>
<comment type="similarity">
    <text evidence="3">Belongs to the sirtuin family. Class III subfamily.</text>
</comment>
<dbReference type="InterPro" id="IPR029035">
    <property type="entry name" value="DHS-like_NAD/FAD-binding_dom"/>
</dbReference>
<comment type="domain">
    <text evidence="3">2 residues (Tyr-77 and Arg-80) present in a large hydrophobic pocket are probably involved in substrate specificity. They are important for desuccinylation activity, but dispensable for deacetylation activity.</text>
</comment>